<organism evidence="1 2">
    <name type="scientific">Methylobacterium isbiliense</name>
    <dbReference type="NCBI Taxonomy" id="315478"/>
    <lineage>
        <taxon>Bacteria</taxon>
        <taxon>Pseudomonadati</taxon>
        <taxon>Pseudomonadota</taxon>
        <taxon>Alphaproteobacteria</taxon>
        <taxon>Hyphomicrobiales</taxon>
        <taxon>Methylobacteriaceae</taxon>
        <taxon>Methylobacterium</taxon>
    </lineage>
</organism>
<dbReference type="InterPro" id="IPR002636">
    <property type="entry name" value="DUF29"/>
</dbReference>
<dbReference type="PANTHER" id="PTHR34235:SF1">
    <property type="entry name" value="SLR0416 PROTEIN"/>
    <property type="match status" value="1"/>
</dbReference>
<keyword evidence="2" id="KW-1185">Reference proteome</keyword>
<dbReference type="PANTHER" id="PTHR34235">
    <property type="entry name" value="SLR1203 PROTEIN-RELATED"/>
    <property type="match status" value="1"/>
</dbReference>
<evidence type="ECO:0000313" key="1">
    <source>
        <dbReference type="EMBL" id="GJE02091.1"/>
    </source>
</evidence>
<proteinExistence type="predicted"/>
<dbReference type="Pfam" id="PF01724">
    <property type="entry name" value="DUF29"/>
    <property type="match status" value="1"/>
</dbReference>
<comment type="caution">
    <text evidence="1">The sequence shown here is derived from an EMBL/GenBank/DDBJ whole genome shotgun (WGS) entry which is preliminary data.</text>
</comment>
<sequence>MAPPDTLTADRPIGARDEGYDGDLYTWAMQQAEHLRRGEWSKLDAANVAEEIEEVGRELYNRLESALRVILLHLLKWDHQPERRSRSWTVSIRTQRVIAERILARHRGLTHRLDEAVGQAYRLAVIEAAGETGLDDEVFPPDCPYALDEIMNRPIPWPATEGGRS</sequence>
<evidence type="ECO:0000313" key="2">
    <source>
        <dbReference type="Proteomes" id="UP001055153"/>
    </source>
</evidence>
<accession>A0ABQ4SK91</accession>
<reference evidence="1" key="2">
    <citation type="submission" date="2021-08" db="EMBL/GenBank/DDBJ databases">
        <authorList>
            <person name="Tani A."/>
            <person name="Ola A."/>
            <person name="Ogura Y."/>
            <person name="Katsura K."/>
            <person name="Hayashi T."/>
        </authorList>
    </citation>
    <scope>NUCLEOTIDE SEQUENCE</scope>
    <source>
        <strain evidence="1">DSM 17168</strain>
    </source>
</reference>
<evidence type="ECO:0008006" key="3">
    <source>
        <dbReference type="Google" id="ProtNLM"/>
    </source>
</evidence>
<dbReference type="EMBL" id="BPQQ01000047">
    <property type="protein sequence ID" value="GJE02091.1"/>
    <property type="molecule type" value="Genomic_DNA"/>
</dbReference>
<dbReference type="Gene3D" id="1.20.1220.20">
    <property type="entry name" value="Uncharcterised protein PF01724"/>
    <property type="match status" value="1"/>
</dbReference>
<reference evidence="1" key="1">
    <citation type="journal article" date="2021" name="Front. Microbiol.">
        <title>Comprehensive Comparative Genomics and Phenotyping of Methylobacterium Species.</title>
        <authorList>
            <person name="Alessa O."/>
            <person name="Ogura Y."/>
            <person name="Fujitani Y."/>
            <person name="Takami H."/>
            <person name="Hayashi T."/>
            <person name="Sahin N."/>
            <person name="Tani A."/>
        </authorList>
    </citation>
    <scope>NUCLEOTIDE SEQUENCE</scope>
    <source>
        <strain evidence="1">DSM 17168</strain>
    </source>
</reference>
<name>A0ABQ4SK91_9HYPH</name>
<dbReference type="Proteomes" id="UP001055153">
    <property type="component" value="Unassembled WGS sequence"/>
</dbReference>
<gene>
    <name evidence="1" type="ORF">GMJLKIPL_4035</name>
</gene>
<dbReference type="RefSeq" id="WP_238237454.1">
    <property type="nucleotide sequence ID" value="NZ_BPQQ01000047.1"/>
</dbReference>
<protein>
    <recommendedName>
        <fullName evidence="3">DUF29 domain-containing protein</fullName>
    </recommendedName>
</protein>